<dbReference type="SUPFAM" id="SSF57667">
    <property type="entry name" value="beta-beta-alpha zinc fingers"/>
    <property type="match status" value="1"/>
</dbReference>
<dbReference type="FunFam" id="3.30.160.60:FF:000384">
    <property type="entry name" value="Zinc finger protein 550"/>
    <property type="match status" value="1"/>
</dbReference>
<dbReference type="PANTHER" id="PTHR24394:SF48">
    <property type="entry name" value="ZINC FINGER PROTEIN 771"/>
    <property type="match status" value="1"/>
</dbReference>
<evidence type="ECO:0000256" key="10">
    <source>
        <dbReference type="PROSITE-ProRule" id="PRU00042"/>
    </source>
</evidence>
<dbReference type="Proteomes" id="UP000566440">
    <property type="component" value="Unassembled WGS sequence"/>
</dbReference>
<evidence type="ECO:0000259" key="12">
    <source>
        <dbReference type="PROSITE" id="PS50157"/>
    </source>
</evidence>
<keyword evidence="4 10" id="KW-0863">Zinc-finger</keyword>
<dbReference type="EMBL" id="VWZX01001300">
    <property type="protein sequence ID" value="NXI35882.1"/>
    <property type="molecule type" value="Genomic_DNA"/>
</dbReference>
<dbReference type="InterPro" id="IPR036236">
    <property type="entry name" value="Znf_C2H2_sf"/>
</dbReference>
<evidence type="ECO:0000256" key="1">
    <source>
        <dbReference type="ARBA" id="ARBA00004123"/>
    </source>
</evidence>
<dbReference type="FunFam" id="3.30.160.60:FF:000145">
    <property type="entry name" value="Zinc finger protein 574"/>
    <property type="match status" value="1"/>
</dbReference>
<reference evidence="13 14" key="1">
    <citation type="submission" date="2019-09" db="EMBL/GenBank/DDBJ databases">
        <title>Bird 10,000 Genomes (B10K) Project - Family phase.</title>
        <authorList>
            <person name="Zhang G."/>
        </authorList>
    </citation>
    <scope>NUCLEOTIDE SEQUENCE [LARGE SCALE GENOMIC DNA]</scope>
    <source>
        <strain evidence="13">B10K-DU-001-62</strain>
        <tissue evidence="13">Muscle</tissue>
    </source>
</reference>
<feature type="domain" description="C2H2-type" evidence="12">
    <location>
        <begin position="67"/>
        <end position="91"/>
    </location>
</feature>
<name>A0A7K9SID6_9PICI</name>
<evidence type="ECO:0000256" key="5">
    <source>
        <dbReference type="ARBA" id="ARBA00022833"/>
    </source>
</evidence>
<evidence type="ECO:0000256" key="2">
    <source>
        <dbReference type="ARBA" id="ARBA00022723"/>
    </source>
</evidence>
<sequence>TSGNTPTASSPAPPAPPEATSKEEKNYFRRLKYFMERRFPCGVCHKSFKQSSHLVQHMLVHSGERPYECGTCGRAYNHVSSLIRHRRCHKE</sequence>
<keyword evidence="7" id="KW-0238">DNA-binding</keyword>
<keyword evidence="9" id="KW-0539">Nucleus</keyword>
<dbReference type="SMART" id="SM00355">
    <property type="entry name" value="ZnF_C2H2"/>
    <property type="match status" value="2"/>
</dbReference>
<evidence type="ECO:0000256" key="6">
    <source>
        <dbReference type="ARBA" id="ARBA00023015"/>
    </source>
</evidence>
<evidence type="ECO:0000256" key="9">
    <source>
        <dbReference type="ARBA" id="ARBA00023242"/>
    </source>
</evidence>
<keyword evidence="5" id="KW-0862">Zinc</keyword>
<dbReference type="OrthoDB" id="9439903at2759"/>
<organism evidence="13 14">
    <name type="scientific">Galbula dea</name>
    <dbReference type="NCBI Taxonomy" id="1109041"/>
    <lineage>
        <taxon>Eukaryota</taxon>
        <taxon>Metazoa</taxon>
        <taxon>Chordata</taxon>
        <taxon>Craniata</taxon>
        <taxon>Vertebrata</taxon>
        <taxon>Euteleostomi</taxon>
        <taxon>Archelosauria</taxon>
        <taxon>Archosauria</taxon>
        <taxon>Dinosauria</taxon>
        <taxon>Saurischia</taxon>
        <taxon>Theropoda</taxon>
        <taxon>Coelurosauria</taxon>
        <taxon>Aves</taxon>
        <taxon>Neognathae</taxon>
        <taxon>Neoaves</taxon>
        <taxon>Telluraves</taxon>
        <taxon>Coraciimorphae</taxon>
        <taxon>Piciformes</taxon>
        <taxon>Galbulidae</taxon>
        <taxon>Galbula</taxon>
    </lineage>
</organism>
<dbReference type="GO" id="GO:0005634">
    <property type="term" value="C:nucleus"/>
    <property type="evidence" value="ECO:0007669"/>
    <property type="project" value="UniProtKB-SubCell"/>
</dbReference>
<feature type="compositionally biased region" description="Low complexity" evidence="11">
    <location>
        <begin position="1"/>
        <end position="10"/>
    </location>
</feature>
<dbReference type="Pfam" id="PF00096">
    <property type="entry name" value="zf-C2H2"/>
    <property type="match status" value="2"/>
</dbReference>
<dbReference type="PROSITE" id="PS00028">
    <property type="entry name" value="ZINC_FINGER_C2H2_1"/>
    <property type="match status" value="2"/>
</dbReference>
<keyword evidence="8" id="KW-0804">Transcription</keyword>
<keyword evidence="14" id="KW-1185">Reference proteome</keyword>
<comment type="subcellular location">
    <subcellularLocation>
        <location evidence="1">Nucleus</location>
    </subcellularLocation>
</comment>
<evidence type="ECO:0000256" key="4">
    <source>
        <dbReference type="ARBA" id="ARBA00022771"/>
    </source>
</evidence>
<dbReference type="AlphaFoldDB" id="A0A7K9SID6"/>
<feature type="region of interest" description="Disordered" evidence="11">
    <location>
        <begin position="1"/>
        <end position="23"/>
    </location>
</feature>
<keyword evidence="3" id="KW-0677">Repeat</keyword>
<dbReference type="InterPro" id="IPR013087">
    <property type="entry name" value="Znf_C2H2_type"/>
</dbReference>
<feature type="non-terminal residue" evidence="13">
    <location>
        <position position="91"/>
    </location>
</feature>
<evidence type="ECO:0000256" key="8">
    <source>
        <dbReference type="ARBA" id="ARBA00023163"/>
    </source>
</evidence>
<dbReference type="GO" id="GO:0000981">
    <property type="term" value="F:DNA-binding transcription factor activity, RNA polymerase II-specific"/>
    <property type="evidence" value="ECO:0007669"/>
    <property type="project" value="TreeGrafter"/>
</dbReference>
<evidence type="ECO:0000313" key="13">
    <source>
        <dbReference type="EMBL" id="NXI35882.1"/>
    </source>
</evidence>
<proteinExistence type="predicted"/>
<comment type="caution">
    <text evidence="13">The sequence shown here is derived from an EMBL/GenBank/DDBJ whole genome shotgun (WGS) entry which is preliminary data.</text>
</comment>
<dbReference type="PANTHER" id="PTHR24394">
    <property type="entry name" value="ZINC FINGER PROTEIN"/>
    <property type="match status" value="1"/>
</dbReference>
<evidence type="ECO:0000256" key="7">
    <source>
        <dbReference type="ARBA" id="ARBA00023125"/>
    </source>
</evidence>
<dbReference type="Gene3D" id="3.30.160.60">
    <property type="entry name" value="Classic Zinc Finger"/>
    <property type="match status" value="2"/>
</dbReference>
<evidence type="ECO:0000313" key="14">
    <source>
        <dbReference type="Proteomes" id="UP000566440"/>
    </source>
</evidence>
<dbReference type="PROSITE" id="PS50157">
    <property type="entry name" value="ZINC_FINGER_C2H2_2"/>
    <property type="match status" value="2"/>
</dbReference>
<protein>
    <submittedName>
        <fullName evidence="13">ZN865 protein</fullName>
    </submittedName>
</protein>
<dbReference type="GO" id="GO:0003677">
    <property type="term" value="F:DNA binding"/>
    <property type="evidence" value="ECO:0007669"/>
    <property type="project" value="UniProtKB-KW"/>
</dbReference>
<keyword evidence="6" id="KW-0805">Transcription regulation</keyword>
<feature type="non-terminal residue" evidence="13">
    <location>
        <position position="1"/>
    </location>
</feature>
<evidence type="ECO:0000256" key="3">
    <source>
        <dbReference type="ARBA" id="ARBA00022737"/>
    </source>
</evidence>
<evidence type="ECO:0000256" key="11">
    <source>
        <dbReference type="SAM" id="MobiDB-lite"/>
    </source>
</evidence>
<keyword evidence="2" id="KW-0479">Metal-binding</keyword>
<accession>A0A7K9SID6</accession>
<gene>
    <name evidence="13" type="primary">Znf865_2</name>
    <name evidence="13" type="ORF">GALDEA_R15966</name>
</gene>
<dbReference type="GO" id="GO:0008270">
    <property type="term" value="F:zinc ion binding"/>
    <property type="evidence" value="ECO:0007669"/>
    <property type="project" value="UniProtKB-KW"/>
</dbReference>
<feature type="domain" description="C2H2-type" evidence="12">
    <location>
        <begin position="39"/>
        <end position="66"/>
    </location>
</feature>